<evidence type="ECO:0000256" key="5">
    <source>
        <dbReference type="RuleBase" id="RU367124"/>
    </source>
</evidence>
<keyword evidence="4 5" id="KW-0732">Signal</keyword>
<proteinExistence type="inferred from homology"/>
<comment type="similarity">
    <text evidence="2 5">Belongs to the RxLR effector family.</text>
</comment>
<dbReference type="InterPro" id="IPR031825">
    <property type="entry name" value="RXLR"/>
</dbReference>
<evidence type="ECO:0000313" key="6">
    <source>
        <dbReference type="EMBL" id="KAG7376661.1"/>
    </source>
</evidence>
<comment type="subcellular location">
    <subcellularLocation>
        <location evidence="1 5">Secreted</location>
    </subcellularLocation>
</comment>
<gene>
    <name evidence="6" type="ORF">PHYBOEH_001365</name>
</gene>
<dbReference type="EMBL" id="JAGDFL010001292">
    <property type="protein sequence ID" value="KAG7376661.1"/>
    <property type="molecule type" value="Genomic_DNA"/>
</dbReference>
<comment type="caution">
    <text evidence="6">The sequence shown here is derived from an EMBL/GenBank/DDBJ whole genome shotgun (WGS) entry which is preliminary data.</text>
</comment>
<reference evidence="6" key="1">
    <citation type="submission" date="2021-02" db="EMBL/GenBank/DDBJ databases">
        <authorList>
            <person name="Palmer J.M."/>
        </authorList>
    </citation>
    <scope>NUCLEOTIDE SEQUENCE</scope>
    <source>
        <strain evidence="6">SCRP23</strain>
    </source>
</reference>
<evidence type="ECO:0000256" key="3">
    <source>
        <dbReference type="ARBA" id="ARBA00022525"/>
    </source>
</evidence>
<feature type="chain" id="PRO_5035965057" description="RxLR effector protein" evidence="5">
    <location>
        <begin position="21"/>
        <end position="165"/>
    </location>
</feature>
<dbReference type="PROSITE" id="PS51257">
    <property type="entry name" value="PROKAR_LIPOPROTEIN"/>
    <property type="match status" value="1"/>
</dbReference>
<dbReference type="GO" id="GO:0005576">
    <property type="term" value="C:extracellular region"/>
    <property type="evidence" value="ECO:0007669"/>
    <property type="project" value="UniProtKB-SubCell"/>
</dbReference>
<evidence type="ECO:0000256" key="4">
    <source>
        <dbReference type="ARBA" id="ARBA00022729"/>
    </source>
</evidence>
<comment type="function">
    <text evidence="5">Effector that suppresses plant defense responses during pathogen infection.</text>
</comment>
<protein>
    <recommendedName>
        <fullName evidence="5">RxLR effector protein</fullName>
    </recommendedName>
</protein>
<comment type="domain">
    <text evidence="5">The RxLR-dEER motif acts to carry the protein into the host cell cytoplasm through binding to cell surface phosphatidylinositol-3-phosphate.</text>
</comment>
<dbReference type="Proteomes" id="UP000693981">
    <property type="component" value="Unassembled WGS sequence"/>
</dbReference>
<organism evidence="6 7">
    <name type="scientific">Phytophthora boehmeriae</name>
    <dbReference type="NCBI Taxonomy" id="109152"/>
    <lineage>
        <taxon>Eukaryota</taxon>
        <taxon>Sar</taxon>
        <taxon>Stramenopiles</taxon>
        <taxon>Oomycota</taxon>
        <taxon>Peronosporomycetes</taxon>
        <taxon>Peronosporales</taxon>
        <taxon>Peronosporaceae</taxon>
        <taxon>Phytophthora</taxon>
    </lineage>
</organism>
<evidence type="ECO:0000313" key="7">
    <source>
        <dbReference type="Proteomes" id="UP000693981"/>
    </source>
</evidence>
<sequence length="165" mass="18919">MRRTLALLILVSILVAGCNAASFGSAHLTKAASADLIQSSEAVQSDPTRFLRTGKSDVKETGVVVHEERGKLMNTVKNLKKDLKINAGLLQDWRIAFNFRSFRKWYKSGKTPEDIWKEKNLGPLLKKRYNEWDGIGKLKKNRDYQIYLKYEKFYKIMKGTYGKNA</sequence>
<keyword evidence="7" id="KW-1185">Reference proteome</keyword>
<keyword evidence="3 5" id="KW-0964">Secreted</keyword>
<evidence type="ECO:0000256" key="2">
    <source>
        <dbReference type="ARBA" id="ARBA00010400"/>
    </source>
</evidence>
<feature type="signal peptide" evidence="5">
    <location>
        <begin position="1"/>
        <end position="20"/>
    </location>
</feature>
<evidence type="ECO:0000256" key="1">
    <source>
        <dbReference type="ARBA" id="ARBA00004613"/>
    </source>
</evidence>
<dbReference type="Pfam" id="PF16810">
    <property type="entry name" value="RXLR"/>
    <property type="match status" value="1"/>
</dbReference>
<accession>A0A8T1V6L5</accession>
<name>A0A8T1V6L5_9STRA</name>
<dbReference type="AlphaFoldDB" id="A0A8T1V6L5"/>